<accession>A0AAD1XQL8</accession>
<evidence type="ECO:0000313" key="4">
    <source>
        <dbReference type="EMBL" id="CAI2377130.1"/>
    </source>
</evidence>
<dbReference type="AlphaFoldDB" id="A0AAD1XQL8"/>
<proteinExistence type="predicted"/>
<feature type="region of interest" description="Disordered" evidence="2">
    <location>
        <begin position="50"/>
        <end position="72"/>
    </location>
</feature>
<evidence type="ECO:0000313" key="5">
    <source>
        <dbReference type="Proteomes" id="UP001295684"/>
    </source>
</evidence>
<organism evidence="4 5">
    <name type="scientific">Euplotes crassus</name>
    <dbReference type="NCBI Taxonomy" id="5936"/>
    <lineage>
        <taxon>Eukaryota</taxon>
        <taxon>Sar</taxon>
        <taxon>Alveolata</taxon>
        <taxon>Ciliophora</taxon>
        <taxon>Intramacronucleata</taxon>
        <taxon>Spirotrichea</taxon>
        <taxon>Hypotrichia</taxon>
        <taxon>Euplotida</taxon>
        <taxon>Euplotidae</taxon>
        <taxon>Moneuplotes</taxon>
    </lineage>
</organism>
<dbReference type="Proteomes" id="UP001295684">
    <property type="component" value="Unassembled WGS sequence"/>
</dbReference>
<feature type="domain" description="C2H2-type" evidence="3">
    <location>
        <begin position="28"/>
        <end position="55"/>
    </location>
</feature>
<sequence>MDSIARSIDPNKTKSKRRSKHDAKNRDYKCGCGKSYLSYPALYTHIKTKHKGELPEGTITTQQKSARGRGRPRKLYIADDSKERQDKEYEAEMKRKAEHNRIDKEFFDKYNASGGPADPKIWFIEDEETLSKVSKLHGKVCEQLKNKRPKAVDITCDDAICQYLIEMSEKVTQNFYKIMTLLFENYRACLNQYGWDIVNQFKRIEVDKYHDRKAFTSVKPPSYLPQVANRFIKNIMLSLPLMMSVTPNNISTSLKQLAIDLTKHFCDWLVRVRYSDRTLEKAELKKEPAKPKKKKK</sequence>
<keyword evidence="1" id="KW-0863">Zinc-finger</keyword>
<name>A0AAD1XQL8_EUPCR</name>
<dbReference type="GO" id="GO:0008270">
    <property type="term" value="F:zinc ion binding"/>
    <property type="evidence" value="ECO:0007669"/>
    <property type="project" value="UniProtKB-KW"/>
</dbReference>
<dbReference type="PROSITE" id="PS50157">
    <property type="entry name" value="ZINC_FINGER_C2H2_2"/>
    <property type="match status" value="1"/>
</dbReference>
<evidence type="ECO:0000256" key="2">
    <source>
        <dbReference type="SAM" id="MobiDB-lite"/>
    </source>
</evidence>
<keyword evidence="1" id="KW-0862">Zinc</keyword>
<evidence type="ECO:0000259" key="3">
    <source>
        <dbReference type="PROSITE" id="PS50157"/>
    </source>
</evidence>
<keyword evidence="5" id="KW-1185">Reference proteome</keyword>
<dbReference type="InterPro" id="IPR013087">
    <property type="entry name" value="Znf_C2H2_type"/>
</dbReference>
<feature type="region of interest" description="Disordered" evidence="2">
    <location>
        <begin position="1"/>
        <end position="28"/>
    </location>
</feature>
<protein>
    <recommendedName>
        <fullName evidence="3">C2H2-type domain-containing protein</fullName>
    </recommendedName>
</protein>
<gene>
    <name evidence="4" type="ORF">ECRASSUSDP1_LOCUS18513</name>
</gene>
<keyword evidence="1" id="KW-0479">Metal-binding</keyword>
<evidence type="ECO:0000256" key="1">
    <source>
        <dbReference type="PROSITE-ProRule" id="PRU00042"/>
    </source>
</evidence>
<comment type="caution">
    <text evidence="4">The sequence shown here is derived from an EMBL/GenBank/DDBJ whole genome shotgun (WGS) entry which is preliminary data.</text>
</comment>
<reference evidence="4" key="1">
    <citation type="submission" date="2023-07" db="EMBL/GenBank/DDBJ databases">
        <authorList>
            <consortium name="AG Swart"/>
            <person name="Singh M."/>
            <person name="Singh A."/>
            <person name="Seah K."/>
            <person name="Emmerich C."/>
        </authorList>
    </citation>
    <scope>NUCLEOTIDE SEQUENCE</scope>
    <source>
        <strain evidence="4">DP1</strain>
    </source>
</reference>
<dbReference type="Gene3D" id="3.30.160.60">
    <property type="entry name" value="Classic Zinc Finger"/>
    <property type="match status" value="1"/>
</dbReference>
<dbReference type="EMBL" id="CAMPGE010018740">
    <property type="protein sequence ID" value="CAI2377130.1"/>
    <property type="molecule type" value="Genomic_DNA"/>
</dbReference>